<dbReference type="EMBL" id="JACRTP010000002">
    <property type="protein sequence ID" value="MBC8628294.1"/>
    <property type="molecule type" value="Genomic_DNA"/>
</dbReference>
<proteinExistence type="predicted"/>
<keyword evidence="2" id="KW-1185">Reference proteome</keyword>
<comment type="caution">
    <text evidence="1">The sequence shown here is derived from an EMBL/GenBank/DDBJ whole genome shotgun (WGS) entry which is preliminary data.</text>
</comment>
<evidence type="ECO:0000313" key="1">
    <source>
        <dbReference type="EMBL" id="MBC8628294.1"/>
    </source>
</evidence>
<protein>
    <submittedName>
        <fullName evidence="1">Uncharacterized protein</fullName>
    </submittedName>
</protein>
<gene>
    <name evidence="1" type="ORF">H8712_06640</name>
</gene>
<name>A0ABR7PA74_9FIRM</name>
<organism evidence="1 2">
    <name type="scientific">Blautia stercoris</name>
    <dbReference type="NCBI Taxonomy" id="871664"/>
    <lineage>
        <taxon>Bacteria</taxon>
        <taxon>Bacillati</taxon>
        <taxon>Bacillota</taxon>
        <taxon>Clostridia</taxon>
        <taxon>Lachnospirales</taxon>
        <taxon>Lachnospiraceae</taxon>
        <taxon>Blautia</taxon>
    </lineage>
</organism>
<reference evidence="1 2" key="1">
    <citation type="submission" date="2020-08" db="EMBL/GenBank/DDBJ databases">
        <title>Genome public.</title>
        <authorList>
            <person name="Liu C."/>
            <person name="Sun Q."/>
        </authorList>
    </citation>
    <scope>NUCLEOTIDE SEQUENCE [LARGE SCALE GENOMIC DNA]</scope>
    <source>
        <strain evidence="1 2">3_YM_SP_D4_24.mj</strain>
    </source>
</reference>
<dbReference type="RefSeq" id="WP_022304081.1">
    <property type="nucleotide sequence ID" value="NZ_JACRTP010000002.1"/>
</dbReference>
<accession>A0ABR7PA74</accession>
<sequence>MSEELKHGIPKAICIGETKYTKEEREKHDRDFEKILKTYKILGENETIKHEE</sequence>
<evidence type="ECO:0000313" key="2">
    <source>
        <dbReference type="Proteomes" id="UP000661649"/>
    </source>
</evidence>
<dbReference type="Proteomes" id="UP000661649">
    <property type="component" value="Unassembled WGS sequence"/>
</dbReference>